<dbReference type="AlphaFoldDB" id="A0A0K9PT26"/>
<keyword evidence="10" id="KW-1185">Reference proteome</keyword>
<dbReference type="Proteomes" id="UP000036987">
    <property type="component" value="Unassembled WGS sequence"/>
</dbReference>
<dbReference type="OrthoDB" id="5590282at2759"/>
<name>A0A0K9PT26_ZOSMR</name>
<dbReference type="Pfam" id="PF02984">
    <property type="entry name" value="Cyclin_C"/>
    <property type="match status" value="1"/>
</dbReference>
<feature type="region of interest" description="Disordered" evidence="6">
    <location>
        <begin position="225"/>
        <end position="251"/>
    </location>
</feature>
<protein>
    <submittedName>
        <fullName evidence="9">Cyclin-D2-1</fullName>
    </submittedName>
</protein>
<keyword evidence="4" id="KW-0131">Cell cycle</keyword>
<evidence type="ECO:0000256" key="5">
    <source>
        <dbReference type="RuleBase" id="RU000383"/>
    </source>
</evidence>
<dbReference type="GO" id="GO:0000082">
    <property type="term" value="P:G1/S transition of mitotic cell cycle"/>
    <property type="evidence" value="ECO:0000318"/>
    <property type="project" value="GO_Central"/>
</dbReference>
<gene>
    <name evidence="9" type="ORF">ZOSMA_16G00650</name>
</gene>
<evidence type="ECO:0000256" key="1">
    <source>
        <dbReference type="ARBA" id="ARBA00009065"/>
    </source>
</evidence>
<accession>A0A0K9PT26</accession>
<dbReference type="PANTHER" id="PTHR10177">
    <property type="entry name" value="CYCLINS"/>
    <property type="match status" value="1"/>
</dbReference>
<comment type="caution">
    <text evidence="9">The sequence shown here is derived from an EMBL/GenBank/DDBJ whole genome shotgun (WGS) entry which is preliminary data.</text>
</comment>
<evidence type="ECO:0000259" key="8">
    <source>
        <dbReference type="SMART" id="SM01332"/>
    </source>
</evidence>
<dbReference type="CDD" id="cd20543">
    <property type="entry name" value="CYCLIN_AtCycD-like_rpt1"/>
    <property type="match status" value="1"/>
</dbReference>
<dbReference type="GO" id="GO:0005634">
    <property type="term" value="C:nucleus"/>
    <property type="evidence" value="ECO:0000318"/>
    <property type="project" value="GO_Central"/>
</dbReference>
<dbReference type="GO" id="GO:0000307">
    <property type="term" value="C:cyclin-dependent protein kinase holoenzyme complex"/>
    <property type="evidence" value="ECO:0000318"/>
    <property type="project" value="GO_Central"/>
</dbReference>
<proteinExistence type="inferred from homology"/>
<dbReference type="InterPro" id="IPR039361">
    <property type="entry name" value="Cyclin"/>
</dbReference>
<evidence type="ECO:0000256" key="2">
    <source>
        <dbReference type="ARBA" id="ARBA00022618"/>
    </source>
</evidence>
<dbReference type="InterPro" id="IPR006671">
    <property type="entry name" value="Cyclin_N"/>
</dbReference>
<evidence type="ECO:0000256" key="3">
    <source>
        <dbReference type="ARBA" id="ARBA00023127"/>
    </source>
</evidence>
<evidence type="ECO:0000256" key="6">
    <source>
        <dbReference type="SAM" id="MobiDB-lite"/>
    </source>
</evidence>
<feature type="domain" description="Cyclin C-terminal" evidence="8">
    <location>
        <begin position="124"/>
        <end position="251"/>
    </location>
</feature>
<evidence type="ECO:0000259" key="7">
    <source>
        <dbReference type="SMART" id="SM00385"/>
    </source>
</evidence>
<dbReference type="FunFam" id="1.10.472.10:FF:000060">
    <property type="entry name" value="D6-type cyclin"/>
    <property type="match status" value="1"/>
</dbReference>
<dbReference type="SMART" id="SM00385">
    <property type="entry name" value="CYCLIN"/>
    <property type="match status" value="1"/>
</dbReference>
<keyword evidence="2" id="KW-0132">Cell division</keyword>
<dbReference type="GO" id="GO:0016538">
    <property type="term" value="F:cyclin-dependent protein serine/threonine kinase regulator activity"/>
    <property type="evidence" value="ECO:0000318"/>
    <property type="project" value="GO_Central"/>
</dbReference>
<dbReference type="InterPro" id="IPR013763">
    <property type="entry name" value="Cyclin-like_dom"/>
</dbReference>
<dbReference type="STRING" id="29655.A0A0K9PT26"/>
<organism evidence="9 10">
    <name type="scientific">Zostera marina</name>
    <name type="common">Eelgrass</name>
    <dbReference type="NCBI Taxonomy" id="29655"/>
    <lineage>
        <taxon>Eukaryota</taxon>
        <taxon>Viridiplantae</taxon>
        <taxon>Streptophyta</taxon>
        <taxon>Embryophyta</taxon>
        <taxon>Tracheophyta</taxon>
        <taxon>Spermatophyta</taxon>
        <taxon>Magnoliopsida</taxon>
        <taxon>Liliopsida</taxon>
        <taxon>Zosteraceae</taxon>
        <taxon>Zostera</taxon>
    </lineage>
</organism>
<dbReference type="Gene3D" id="1.10.472.10">
    <property type="entry name" value="Cyclin-like"/>
    <property type="match status" value="2"/>
</dbReference>
<dbReference type="Pfam" id="PF00134">
    <property type="entry name" value="Cyclin_N"/>
    <property type="match status" value="1"/>
</dbReference>
<evidence type="ECO:0000313" key="10">
    <source>
        <dbReference type="Proteomes" id="UP000036987"/>
    </source>
</evidence>
<keyword evidence="3 5" id="KW-0195">Cyclin</keyword>
<dbReference type="SUPFAM" id="SSF47954">
    <property type="entry name" value="Cyclin-like"/>
    <property type="match status" value="2"/>
</dbReference>
<evidence type="ECO:0000256" key="4">
    <source>
        <dbReference type="ARBA" id="ARBA00023306"/>
    </source>
</evidence>
<dbReference type="InterPro" id="IPR036915">
    <property type="entry name" value="Cyclin-like_sf"/>
</dbReference>
<dbReference type="GO" id="GO:0005737">
    <property type="term" value="C:cytoplasm"/>
    <property type="evidence" value="ECO:0000318"/>
    <property type="project" value="GO_Central"/>
</dbReference>
<comment type="similarity">
    <text evidence="1">Belongs to the cyclin family. Cyclin D subfamily.</text>
</comment>
<reference evidence="10" key="1">
    <citation type="journal article" date="2016" name="Nature">
        <title>The genome of the seagrass Zostera marina reveals angiosperm adaptation to the sea.</title>
        <authorList>
            <person name="Olsen J.L."/>
            <person name="Rouze P."/>
            <person name="Verhelst B."/>
            <person name="Lin Y.-C."/>
            <person name="Bayer T."/>
            <person name="Collen J."/>
            <person name="Dattolo E."/>
            <person name="De Paoli E."/>
            <person name="Dittami S."/>
            <person name="Maumus F."/>
            <person name="Michel G."/>
            <person name="Kersting A."/>
            <person name="Lauritano C."/>
            <person name="Lohaus R."/>
            <person name="Toepel M."/>
            <person name="Tonon T."/>
            <person name="Vanneste K."/>
            <person name="Amirebrahimi M."/>
            <person name="Brakel J."/>
            <person name="Bostroem C."/>
            <person name="Chovatia M."/>
            <person name="Grimwood J."/>
            <person name="Jenkins J.W."/>
            <person name="Jueterbock A."/>
            <person name="Mraz A."/>
            <person name="Stam W.T."/>
            <person name="Tice H."/>
            <person name="Bornberg-Bauer E."/>
            <person name="Green P.J."/>
            <person name="Pearson G.A."/>
            <person name="Procaccini G."/>
            <person name="Duarte C.M."/>
            <person name="Schmutz J."/>
            <person name="Reusch T.B.H."/>
            <person name="Van de Peer Y."/>
        </authorList>
    </citation>
    <scope>NUCLEOTIDE SEQUENCE [LARGE SCALE GENOMIC DNA]</scope>
    <source>
        <strain evidence="10">cv. Finnish</strain>
    </source>
</reference>
<dbReference type="InterPro" id="IPR004367">
    <property type="entry name" value="Cyclin_C-dom"/>
</dbReference>
<dbReference type="SMART" id="SM01332">
    <property type="entry name" value="Cyclin_C"/>
    <property type="match status" value="1"/>
</dbReference>
<dbReference type="EMBL" id="LFYR01000643">
    <property type="protein sequence ID" value="KMZ72099.1"/>
    <property type="molecule type" value="Genomic_DNA"/>
</dbReference>
<evidence type="ECO:0000313" key="9">
    <source>
        <dbReference type="EMBL" id="KMZ72099.1"/>
    </source>
</evidence>
<dbReference type="OMA" id="CFIEDER"/>
<sequence length="251" mass="28572">MEGETEYLSTRFDSSREPIPSWSRSVDWIIKVSKCYNFSALSTYLAVSYMDRFLSSHEFPEPSGWPMQLLSVACLSLSAKLEEPEVPSLLDLQIEDASFVFEPRTVCRMELLILKSLNWRLSIVTPFAFLDFFFISKIGKPNRHFQLYSCVKAVIINSIRDAKLFEHSPSVIAAAAIVHAAAKDETMINLDTVISWWSSGEVLHKEEIINCYNLIDGQRKRILHHPSPTSSSSSSSKSKRRKLNYSNLTPE</sequence>
<dbReference type="GO" id="GO:0051301">
    <property type="term" value="P:cell division"/>
    <property type="evidence" value="ECO:0007669"/>
    <property type="project" value="UniProtKB-KW"/>
</dbReference>
<feature type="domain" description="Cyclin-like" evidence="7">
    <location>
        <begin position="27"/>
        <end position="115"/>
    </location>
</feature>